<protein>
    <submittedName>
        <fullName evidence="2">Uncharacterized protein</fullName>
    </submittedName>
</protein>
<accession>A0A117NG76</accession>
<geneLocation type="mitochondrion" evidence="2"/>
<dbReference type="AlphaFoldDB" id="A0A117NG76"/>
<dbReference type="EMBL" id="LKAM01000012">
    <property type="protein sequence ID" value="KUM46355.1"/>
    <property type="molecule type" value="Genomic_DNA"/>
</dbReference>
<feature type="transmembrane region" description="Helical" evidence="1">
    <location>
        <begin position="46"/>
        <end position="64"/>
    </location>
</feature>
<evidence type="ECO:0000256" key="1">
    <source>
        <dbReference type="SAM" id="Phobius"/>
    </source>
</evidence>
<reference evidence="2" key="1">
    <citation type="journal article" date="2015" name="Genome Biol. Evol.">
        <title>Organellar Genomes of White Spruce (Picea glauca): Assembly and Annotation.</title>
        <authorList>
            <person name="Jackman S.D."/>
            <person name="Warren R.L."/>
            <person name="Gibb E.A."/>
            <person name="Vandervalk B.P."/>
            <person name="Mohamadi H."/>
            <person name="Chu J."/>
            <person name="Raymond A."/>
            <person name="Pleasance S."/>
            <person name="Coope R."/>
            <person name="Wildung M.R."/>
            <person name="Ritland C.E."/>
            <person name="Bousquet J."/>
            <person name="Jones S.J."/>
            <person name="Bohlmann J."/>
            <person name="Birol I."/>
        </authorList>
    </citation>
    <scope>NUCLEOTIDE SEQUENCE [LARGE SCALE GENOMIC DNA]</scope>
    <source>
        <tissue evidence="2">Flushing bud</tissue>
    </source>
</reference>
<proteinExistence type="predicted"/>
<name>A0A117NG76_PICGL</name>
<evidence type="ECO:0000313" key="2">
    <source>
        <dbReference type="EMBL" id="KUM46355.1"/>
    </source>
</evidence>
<keyword evidence="1" id="KW-1133">Transmembrane helix</keyword>
<keyword evidence="1" id="KW-0812">Transmembrane</keyword>
<organism evidence="2">
    <name type="scientific">Picea glauca</name>
    <name type="common">White spruce</name>
    <name type="synonym">Pinus glauca</name>
    <dbReference type="NCBI Taxonomy" id="3330"/>
    <lineage>
        <taxon>Eukaryota</taxon>
        <taxon>Viridiplantae</taxon>
        <taxon>Streptophyta</taxon>
        <taxon>Embryophyta</taxon>
        <taxon>Tracheophyta</taxon>
        <taxon>Spermatophyta</taxon>
        <taxon>Pinopsida</taxon>
        <taxon>Pinidae</taxon>
        <taxon>Conifers I</taxon>
        <taxon>Pinales</taxon>
        <taxon>Pinaceae</taxon>
        <taxon>Picea</taxon>
    </lineage>
</organism>
<keyword evidence="2" id="KW-0496">Mitochondrion</keyword>
<feature type="transmembrane region" description="Helical" evidence="1">
    <location>
        <begin position="76"/>
        <end position="99"/>
    </location>
</feature>
<gene>
    <name evidence="2" type="ORF">ABT39_MTgene1861</name>
</gene>
<sequence>MGGGYASRSGLFLCPRLCLSSCSCPVDCPFLCFRGPALVLGSVCCWGYQVMVPLLHVFLTRLLVVPPLFPPFSLLLAWLLSLLPFPLLPCGLCLGFGLGSSSCCGFGLCGGFGSCFIFLSFLLLPSIRRARGFPCFQIKWDNMNSIWSKLSVVKPLLKYRDQPSPPLSHWFERLQLLRFSLKGMGHSD</sequence>
<keyword evidence="1" id="KW-0472">Membrane</keyword>
<comment type="caution">
    <text evidence="2">The sequence shown here is derived from an EMBL/GenBank/DDBJ whole genome shotgun (WGS) entry which is preliminary data.</text>
</comment>
<feature type="transmembrane region" description="Helical" evidence="1">
    <location>
        <begin position="105"/>
        <end position="124"/>
    </location>
</feature>